<evidence type="ECO:0000256" key="2">
    <source>
        <dbReference type="SAM" id="Phobius"/>
    </source>
</evidence>
<dbReference type="AlphaFoldDB" id="A0A1Y2CD30"/>
<name>A0A1Y2CD30_9FUNG</name>
<comment type="caution">
    <text evidence="4">The sequence shown here is derived from an EMBL/GenBank/DDBJ whole genome shotgun (WGS) entry which is preliminary data.</text>
</comment>
<dbReference type="OrthoDB" id="10575948at2759"/>
<evidence type="ECO:0000313" key="5">
    <source>
        <dbReference type="Proteomes" id="UP000193642"/>
    </source>
</evidence>
<evidence type="ECO:0000256" key="3">
    <source>
        <dbReference type="SAM" id="SignalP"/>
    </source>
</evidence>
<keyword evidence="5" id="KW-1185">Reference proteome</keyword>
<accession>A0A1Y2CD30</accession>
<evidence type="ECO:0000313" key="4">
    <source>
        <dbReference type="EMBL" id="ORY44943.1"/>
    </source>
</evidence>
<reference evidence="4 5" key="1">
    <citation type="submission" date="2016-07" db="EMBL/GenBank/DDBJ databases">
        <title>Pervasive Adenine N6-methylation of Active Genes in Fungi.</title>
        <authorList>
            <consortium name="DOE Joint Genome Institute"/>
            <person name="Mondo S.J."/>
            <person name="Dannebaum R.O."/>
            <person name="Kuo R.C."/>
            <person name="Labutti K."/>
            <person name="Haridas S."/>
            <person name="Kuo A."/>
            <person name="Salamov A."/>
            <person name="Ahrendt S.R."/>
            <person name="Lipzen A."/>
            <person name="Sullivan W."/>
            <person name="Andreopoulos W.B."/>
            <person name="Clum A."/>
            <person name="Lindquist E."/>
            <person name="Daum C."/>
            <person name="Ramamoorthy G.K."/>
            <person name="Gryganskyi A."/>
            <person name="Culley D."/>
            <person name="Magnuson J.K."/>
            <person name="James T.Y."/>
            <person name="O'Malley M.A."/>
            <person name="Stajich J.E."/>
            <person name="Spatafora J.W."/>
            <person name="Visel A."/>
            <person name="Grigoriev I.V."/>
        </authorList>
    </citation>
    <scope>NUCLEOTIDE SEQUENCE [LARGE SCALE GENOMIC DNA]</scope>
    <source>
        <strain evidence="4 5">JEL800</strain>
    </source>
</reference>
<keyword evidence="3" id="KW-0732">Signal</keyword>
<protein>
    <submittedName>
        <fullName evidence="4">Uncharacterized protein</fullName>
    </submittedName>
</protein>
<dbReference type="EMBL" id="MCGO01000021">
    <property type="protein sequence ID" value="ORY44943.1"/>
    <property type="molecule type" value="Genomic_DNA"/>
</dbReference>
<feature type="region of interest" description="Disordered" evidence="1">
    <location>
        <begin position="156"/>
        <end position="189"/>
    </location>
</feature>
<proteinExistence type="predicted"/>
<evidence type="ECO:0000256" key="1">
    <source>
        <dbReference type="SAM" id="MobiDB-lite"/>
    </source>
</evidence>
<organism evidence="4 5">
    <name type="scientific">Rhizoclosmatium globosum</name>
    <dbReference type="NCBI Taxonomy" id="329046"/>
    <lineage>
        <taxon>Eukaryota</taxon>
        <taxon>Fungi</taxon>
        <taxon>Fungi incertae sedis</taxon>
        <taxon>Chytridiomycota</taxon>
        <taxon>Chytridiomycota incertae sedis</taxon>
        <taxon>Chytridiomycetes</taxon>
        <taxon>Chytridiales</taxon>
        <taxon>Chytriomycetaceae</taxon>
        <taxon>Rhizoclosmatium</taxon>
    </lineage>
</organism>
<keyword evidence="2" id="KW-0812">Transmembrane</keyword>
<feature type="transmembrane region" description="Helical" evidence="2">
    <location>
        <begin position="73"/>
        <end position="93"/>
    </location>
</feature>
<keyword evidence="2" id="KW-0472">Membrane</keyword>
<keyword evidence="2" id="KW-1133">Transmembrane helix</keyword>
<feature type="chain" id="PRO_5013276988" evidence="3">
    <location>
        <begin position="24"/>
        <end position="189"/>
    </location>
</feature>
<dbReference type="Proteomes" id="UP000193642">
    <property type="component" value="Unassembled WGS sequence"/>
</dbReference>
<gene>
    <name evidence="4" type="ORF">BCR33DRAFT_716850</name>
</gene>
<feature type="signal peptide" evidence="3">
    <location>
        <begin position="1"/>
        <end position="23"/>
    </location>
</feature>
<sequence>MTLIALIRSVLLSILFQALSVAAKYPNTPRRRGVSKSAAFGRREEAGAAAADEEEKPLTAQQQDRIYRNATNAIYVMGSLGLMLVIYLVLAYITRQSSNGNNDGPGQEKRVSLQEVEEIVRLAQGGKPLYNPDGTLKNVIPHDWTPRQIQDIARKYEEAAEERKEEEEENQRIASAGVRRYSPLFKQSH</sequence>